<evidence type="ECO:0000256" key="5">
    <source>
        <dbReference type="ARBA" id="ARBA00023136"/>
    </source>
</evidence>
<dbReference type="PANTHER" id="PTHR43791">
    <property type="entry name" value="PERMEASE-RELATED"/>
    <property type="match status" value="1"/>
</dbReference>
<proteinExistence type="predicted"/>
<dbReference type="AlphaFoldDB" id="A0A4R5LKX7"/>
<evidence type="ECO:0000256" key="6">
    <source>
        <dbReference type="SAM" id="Phobius"/>
    </source>
</evidence>
<gene>
    <name evidence="8" type="ORF">E1N52_03415</name>
</gene>
<dbReference type="InterPro" id="IPR020846">
    <property type="entry name" value="MFS_dom"/>
</dbReference>
<feature type="transmembrane region" description="Helical" evidence="6">
    <location>
        <begin position="285"/>
        <end position="306"/>
    </location>
</feature>
<evidence type="ECO:0000313" key="9">
    <source>
        <dbReference type="Proteomes" id="UP000295606"/>
    </source>
</evidence>
<dbReference type="OrthoDB" id="5441967at2"/>
<dbReference type="EMBL" id="SMOD01000002">
    <property type="protein sequence ID" value="TDG10407.1"/>
    <property type="molecule type" value="Genomic_DNA"/>
</dbReference>
<feature type="transmembrane region" description="Helical" evidence="6">
    <location>
        <begin position="118"/>
        <end position="142"/>
    </location>
</feature>
<evidence type="ECO:0000259" key="7">
    <source>
        <dbReference type="PROSITE" id="PS50850"/>
    </source>
</evidence>
<dbReference type="RefSeq" id="WP_133180184.1">
    <property type="nucleotide sequence ID" value="NZ_SMOD01000002.1"/>
</dbReference>
<feature type="transmembrane region" description="Helical" evidence="6">
    <location>
        <begin position="343"/>
        <end position="363"/>
    </location>
</feature>
<dbReference type="GO" id="GO:0005886">
    <property type="term" value="C:plasma membrane"/>
    <property type="evidence" value="ECO:0007669"/>
    <property type="project" value="TreeGrafter"/>
</dbReference>
<keyword evidence="3 6" id="KW-0812">Transmembrane</keyword>
<dbReference type="PROSITE" id="PS50850">
    <property type="entry name" value="MFS"/>
    <property type="match status" value="1"/>
</dbReference>
<reference evidence="8 9" key="1">
    <citation type="submission" date="2019-03" db="EMBL/GenBank/DDBJ databases">
        <title>Paraburkholderia sp. isolated from native Mimosa gymnas in Guartela State Park, Brazil.</title>
        <authorList>
            <person name="Paulitsch F."/>
            <person name="Hungria M."/>
            <person name="Delamuta J.R.M."/>
            <person name="Ribeiro R.A."/>
            <person name="Dall'Agnol R."/>
            <person name="Silva J.S.B."/>
        </authorList>
    </citation>
    <scope>NUCLEOTIDE SEQUENCE [LARGE SCALE GENOMIC DNA]</scope>
    <source>
        <strain evidence="8 9">CNPSo 3008</strain>
    </source>
</reference>
<feature type="transmembrane region" description="Helical" evidence="6">
    <location>
        <begin position="24"/>
        <end position="42"/>
    </location>
</feature>
<feature type="transmembrane region" description="Helical" evidence="6">
    <location>
        <begin position="93"/>
        <end position="112"/>
    </location>
</feature>
<dbReference type="Gene3D" id="1.20.1250.20">
    <property type="entry name" value="MFS general substrate transporter like domains"/>
    <property type="match status" value="2"/>
</dbReference>
<keyword evidence="4 6" id="KW-1133">Transmembrane helix</keyword>
<dbReference type="InterPro" id="IPR036259">
    <property type="entry name" value="MFS_trans_sf"/>
</dbReference>
<feature type="transmembrane region" description="Helical" evidence="6">
    <location>
        <begin position="318"/>
        <end position="337"/>
    </location>
</feature>
<feature type="transmembrane region" description="Helical" evidence="6">
    <location>
        <begin position="375"/>
        <end position="397"/>
    </location>
</feature>
<organism evidence="8 9">
    <name type="scientific">Paraburkholderia guartelaensis</name>
    <dbReference type="NCBI Taxonomy" id="2546446"/>
    <lineage>
        <taxon>Bacteria</taxon>
        <taxon>Pseudomonadati</taxon>
        <taxon>Pseudomonadota</taxon>
        <taxon>Betaproteobacteria</taxon>
        <taxon>Burkholderiales</taxon>
        <taxon>Burkholderiaceae</taxon>
        <taxon>Paraburkholderia</taxon>
    </lineage>
</organism>
<comment type="caution">
    <text evidence="8">The sequence shown here is derived from an EMBL/GenBank/DDBJ whole genome shotgun (WGS) entry which is preliminary data.</text>
</comment>
<dbReference type="SUPFAM" id="SSF103473">
    <property type="entry name" value="MFS general substrate transporter"/>
    <property type="match status" value="1"/>
</dbReference>
<comment type="subcellular location">
    <subcellularLocation>
        <location evidence="1">Membrane</location>
        <topology evidence="1">Multi-pass membrane protein</topology>
    </subcellularLocation>
</comment>
<feature type="domain" description="Major facilitator superfamily (MFS) profile" evidence="7">
    <location>
        <begin position="28"/>
        <end position="433"/>
    </location>
</feature>
<evidence type="ECO:0000256" key="3">
    <source>
        <dbReference type="ARBA" id="ARBA00022692"/>
    </source>
</evidence>
<dbReference type="GO" id="GO:0022857">
    <property type="term" value="F:transmembrane transporter activity"/>
    <property type="evidence" value="ECO:0007669"/>
    <property type="project" value="InterPro"/>
</dbReference>
<feature type="transmembrane region" description="Helical" evidence="6">
    <location>
        <begin position="409"/>
        <end position="427"/>
    </location>
</feature>
<dbReference type="CDD" id="cd17319">
    <property type="entry name" value="MFS_ExuT_GudP_like"/>
    <property type="match status" value="1"/>
</dbReference>
<feature type="transmembrane region" description="Helical" evidence="6">
    <location>
        <begin position="252"/>
        <end position="273"/>
    </location>
</feature>
<accession>A0A4R5LKX7</accession>
<protein>
    <submittedName>
        <fullName evidence="8">MFS transporter</fullName>
    </submittedName>
</protein>
<keyword evidence="5 6" id="KW-0472">Membrane</keyword>
<evidence type="ECO:0000256" key="1">
    <source>
        <dbReference type="ARBA" id="ARBA00004141"/>
    </source>
</evidence>
<dbReference type="Proteomes" id="UP000295606">
    <property type="component" value="Unassembled WGS sequence"/>
</dbReference>
<feature type="transmembrane region" description="Helical" evidence="6">
    <location>
        <begin position="62"/>
        <end position="81"/>
    </location>
</feature>
<evidence type="ECO:0000256" key="4">
    <source>
        <dbReference type="ARBA" id="ARBA00022989"/>
    </source>
</evidence>
<dbReference type="Pfam" id="PF07690">
    <property type="entry name" value="MFS_1"/>
    <property type="match status" value="1"/>
</dbReference>
<feature type="transmembrane region" description="Helical" evidence="6">
    <location>
        <begin position="154"/>
        <end position="175"/>
    </location>
</feature>
<dbReference type="PANTHER" id="PTHR43791:SF36">
    <property type="entry name" value="TRANSPORTER, PUTATIVE (AFU_ORTHOLOGUE AFUA_6G08340)-RELATED"/>
    <property type="match status" value="1"/>
</dbReference>
<evidence type="ECO:0000313" key="8">
    <source>
        <dbReference type="EMBL" id="TDG10407.1"/>
    </source>
</evidence>
<evidence type="ECO:0000256" key="2">
    <source>
        <dbReference type="ARBA" id="ARBA00022448"/>
    </source>
</evidence>
<sequence length="435" mass="46901">MNTIAGGHSKAALQNIETRAYSKATLRLLPFLFLCYVAAYLDRVNVGFAKLQMLSDLRFSETVYGLGAGIFFIGYFFFEVPSNILMHRVGARVWIARIMITWAVLSAATLFVKTPTQFYFVRFLLGVAEAGFFPGIVLYLTYWFPAARRSRMNALFMIGIPIAGVLGGPLSGWILSAFTGTNGWAGWQWLFLIEAVPSLVLGVITLFYLPNGIRAANWLSDDEKAVLERNIAQDQAGKGHASIGSVFANGRVWLMAVIYFCCMMGLYGISFYLPTLIKASGVKSALDVGLLTAIPYACAVFSMLFVAKSADRTGERRWHFAIASLASAIGLYFSTVFGHNVPLAMLALSVGAAGMLATMPVFWTWPSAILAGGSAAAAIGMINSIGNLAGFVSPSIIGWMKDVTQSTNAGMYCVSAAMVLGAVLALLQPKKLVNG</sequence>
<name>A0A4R5LKX7_9BURK</name>
<keyword evidence="2" id="KW-0813">Transport</keyword>
<dbReference type="InterPro" id="IPR011701">
    <property type="entry name" value="MFS"/>
</dbReference>
<dbReference type="FunFam" id="1.20.1250.20:FF:000018">
    <property type="entry name" value="MFS transporter permease"/>
    <property type="match status" value="1"/>
</dbReference>
<feature type="transmembrane region" description="Helical" evidence="6">
    <location>
        <begin position="187"/>
        <end position="209"/>
    </location>
</feature>